<evidence type="ECO:0000313" key="4">
    <source>
        <dbReference type="Proteomes" id="UP000284842"/>
    </source>
</evidence>
<proteinExistence type="predicted"/>
<dbReference type="EMBL" id="NHTK01000996">
    <property type="protein sequence ID" value="PPR04025.1"/>
    <property type="molecule type" value="Genomic_DNA"/>
</dbReference>
<protein>
    <submittedName>
        <fullName evidence="3">Uncharacterized protein</fullName>
    </submittedName>
</protein>
<feature type="chain" id="PRO_5019240760" evidence="2">
    <location>
        <begin position="29"/>
        <end position="89"/>
    </location>
</feature>
<dbReference type="InParanoid" id="A0A409YLX8"/>
<feature type="compositionally biased region" description="Polar residues" evidence="1">
    <location>
        <begin position="56"/>
        <end position="72"/>
    </location>
</feature>
<accession>A0A409YLX8</accession>
<name>A0A409YLX8_9AGAR</name>
<dbReference type="AlphaFoldDB" id="A0A409YLX8"/>
<comment type="caution">
    <text evidence="3">The sequence shown here is derived from an EMBL/GenBank/DDBJ whole genome shotgun (WGS) entry which is preliminary data.</text>
</comment>
<evidence type="ECO:0000256" key="2">
    <source>
        <dbReference type="SAM" id="SignalP"/>
    </source>
</evidence>
<sequence>MQLKLTTGTIISSLTLLVSMSSIVGAIALPEAEAESAKFELQVNLKRVVEKSQEVAYSNESTSASQANTTLKPSRPLGSGTFENRRWNT</sequence>
<feature type="signal peptide" evidence="2">
    <location>
        <begin position="1"/>
        <end position="28"/>
    </location>
</feature>
<evidence type="ECO:0000256" key="1">
    <source>
        <dbReference type="SAM" id="MobiDB-lite"/>
    </source>
</evidence>
<feature type="region of interest" description="Disordered" evidence="1">
    <location>
        <begin position="56"/>
        <end position="89"/>
    </location>
</feature>
<evidence type="ECO:0000313" key="3">
    <source>
        <dbReference type="EMBL" id="PPR04025.1"/>
    </source>
</evidence>
<keyword evidence="4" id="KW-1185">Reference proteome</keyword>
<organism evidence="3 4">
    <name type="scientific">Panaeolus cyanescens</name>
    <dbReference type="NCBI Taxonomy" id="181874"/>
    <lineage>
        <taxon>Eukaryota</taxon>
        <taxon>Fungi</taxon>
        <taxon>Dikarya</taxon>
        <taxon>Basidiomycota</taxon>
        <taxon>Agaricomycotina</taxon>
        <taxon>Agaricomycetes</taxon>
        <taxon>Agaricomycetidae</taxon>
        <taxon>Agaricales</taxon>
        <taxon>Agaricineae</taxon>
        <taxon>Galeropsidaceae</taxon>
        <taxon>Panaeolus</taxon>
    </lineage>
</organism>
<keyword evidence="2" id="KW-0732">Signal</keyword>
<gene>
    <name evidence="3" type="ORF">CVT24_010488</name>
</gene>
<reference evidence="3 4" key="1">
    <citation type="journal article" date="2018" name="Evol. Lett.">
        <title>Horizontal gene cluster transfer increased hallucinogenic mushroom diversity.</title>
        <authorList>
            <person name="Reynolds H.T."/>
            <person name="Vijayakumar V."/>
            <person name="Gluck-Thaler E."/>
            <person name="Korotkin H.B."/>
            <person name="Matheny P.B."/>
            <person name="Slot J.C."/>
        </authorList>
    </citation>
    <scope>NUCLEOTIDE SEQUENCE [LARGE SCALE GENOMIC DNA]</scope>
    <source>
        <strain evidence="3 4">2629</strain>
    </source>
</reference>
<dbReference type="Proteomes" id="UP000284842">
    <property type="component" value="Unassembled WGS sequence"/>
</dbReference>